<keyword evidence="1" id="KW-0805">Transcription regulation</keyword>
<dbReference type="eggNOG" id="COG4977">
    <property type="taxonomic scope" value="Bacteria"/>
</dbReference>
<organism evidence="5 6">
    <name type="scientific">Azorhizobium caulinodans (strain ATCC 43989 / DSM 5975 / JCM 20966 / LMG 6465 / NBRC 14845 / NCIMB 13405 / ORS 571)</name>
    <dbReference type="NCBI Taxonomy" id="438753"/>
    <lineage>
        <taxon>Bacteria</taxon>
        <taxon>Pseudomonadati</taxon>
        <taxon>Pseudomonadota</taxon>
        <taxon>Alphaproteobacteria</taxon>
        <taxon>Hyphomicrobiales</taxon>
        <taxon>Xanthobacteraceae</taxon>
        <taxon>Azorhizobium</taxon>
    </lineage>
</organism>
<reference evidence="5 6" key="6">
    <citation type="journal article" date="2011" name="Appl. Environ. Microbiol.">
        <title>Involvement of the azorhizobial chromosome partition gene (parA) in the onset of bacteroid differentiation during Sesbania rostrata stem nodule development.</title>
        <authorList>
            <person name="Liu CT."/>
            <person name="Lee KB."/>
            <person name="Wang YS."/>
            <person name="Peng MH."/>
            <person name="Lee KT."/>
            <person name="Suzuki S."/>
            <person name="Suzuki T."/>
            <person name="Oyaizu H."/>
        </authorList>
    </citation>
    <scope>NUCLEOTIDE SEQUENCE [LARGE SCALE GENOMIC DNA]</scope>
    <source>
        <strain evidence="6">ATCC 43989 / DSM 5975 / JCM 20966 / LMG 6465 / NBRC 14845 / NCIMB 13405 / ORS 571</strain>
    </source>
</reference>
<evidence type="ECO:0000259" key="4">
    <source>
        <dbReference type="PROSITE" id="PS01124"/>
    </source>
</evidence>
<dbReference type="HOGENOM" id="CLU_000445_59_0_5"/>
<feature type="region of interest" description="Disordered" evidence="3">
    <location>
        <begin position="313"/>
        <end position="336"/>
    </location>
</feature>
<evidence type="ECO:0000256" key="2">
    <source>
        <dbReference type="ARBA" id="ARBA00023163"/>
    </source>
</evidence>
<reference evidence="5 6" key="4">
    <citation type="journal article" date="2009" name="Appl. Environ. Microbiol.">
        <title>Comparative genome-wide transcriptional profiling of Azorhizobium caulinodans ORS571 grown under free-living and symbiotic conditions.</title>
        <authorList>
            <person name="Tsukada S."/>
            <person name="Aono T."/>
            <person name="Akiba N."/>
            <person name="Lee KB."/>
            <person name="Liu CT."/>
            <person name="Toyazaki H."/>
            <person name="Oyaizu H."/>
        </authorList>
    </citation>
    <scope>NUCLEOTIDE SEQUENCE [LARGE SCALE GENOMIC DNA]</scope>
    <source>
        <strain evidence="6">ATCC 43989 / DSM 5975 / JCM 20966 / LMG 6465 / NBRC 14845 / NCIMB 13405 / ORS 571</strain>
    </source>
</reference>
<reference evidence="5 6" key="3">
    <citation type="journal article" date="2008" name="BMC Genomics">
        <title>The genome of the versatile nitrogen fixer Azorhizobium caulinodans ORS571.</title>
        <authorList>
            <person name="Lee KB."/>
            <person name="Backer P.D."/>
            <person name="Aono T."/>
            <person name="Liu CT."/>
            <person name="Suzuki S."/>
            <person name="Suzuki T."/>
            <person name="Kaneko T."/>
            <person name="Yamada M."/>
            <person name="Tabata S."/>
            <person name="Kupfer D.M."/>
            <person name="Najar F.Z."/>
            <person name="Wiley G.B."/>
            <person name="Roe B."/>
            <person name="Binnewies T.T."/>
            <person name="Ussery D.W."/>
            <person name="D'Haeze W."/>
            <person name="Herder J.D."/>
            <person name="Gevers D."/>
            <person name="Vereecke D."/>
            <person name="Holsters M."/>
            <person name="Oyaizu H."/>
        </authorList>
    </citation>
    <scope>NUCLEOTIDE SEQUENCE [LARGE SCALE GENOMIC DNA]</scope>
    <source>
        <strain evidence="6">ATCC 43989 / DSM 5975 / JCM 20966 / LMG 6465 / NBRC 14845 / NCIMB 13405 / ORS 571</strain>
    </source>
</reference>
<evidence type="ECO:0000313" key="6">
    <source>
        <dbReference type="Proteomes" id="UP000000270"/>
    </source>
</evidence>
<name>A8I1K0_AZOC5</name>
<dbReference type="GO" id="GO:0043565">
    <property type="term" value="F:sequence-specific DNA binding"/>
    <property type="evidence" value="ECO:0007669"/>
    <property type="project" value="InterPro"/>
</dbReference>
<dbReference type="InterPro" id="IPR052158">
    <property type="entry name" value="INH-QAR"/>
</dbReference>
<dbReference type="EMBL" id="AP009384">
    <property type="protein sequence ID" value="BAF87386.1"/>
    <property type="molecule type" value="Genomic_DNA"/>
</dbReference>
<dbReference type="Gene3D" id="3.40.50.880">
    <property type="match status" value="1"/>
</dbReference>
<dbReference type="Pfam" id="PF12833">
    <property type="entry name" value="HTH_18"/>
    <property type="match status" value="1"/>
</dbReference>
<dbReference type="InterPro" id="IPR018060">
    <property type="entry name" value="HTH_AraC"/>
</dbReference>
<dbReference type="Pfam" id="PF01965">
    <property type="entry name" value="DJ-1_PfpI"/>
    <property type="match status" value="1"/>
</dbReference>
<dbReference type="PANTHER" id="PTHR43130">
    <property type="entry name" value="ARAC-FAMILY TRANSCRIPTIONAL REGULATOR"/>
    <property type="match status" value="1"/>
</dbReference>
<dbReference type="AlphaFoldDB" id="A8I1K0"/>
<dbReference type="Gene3D" id="1.10.10.60">
    <property type="entry name" value="Homeodomain-like"/>
    <property type="match status" value="1"/>
</dbReference>
<keyword evidence="2" id="KW-0804">Transcription</keyword>
<dbReference type="PANTHER" id="PTHR43130:SF3">
    <property type="entry name" value="HTH-TYPE TRANSCRIPTIONAL REGULATOR RV1931C"/>
    <property type="match status" value="1"/>
</dbReference>
<dbReference type="InterPro" id="IPR009057">
    <property type="entry name" value="Homeodomain-like_sf"/>
</dbReference>
<dbReference type="SMART" id="SM00342">
    <property type="entry name" value="HTH_ARAC"/>
    <property type="match status" value="1"/>
</dbReference>
<evidence type="ECO:0000256" key="1">
    <source>
        <dbReference type="ARBA" id="ARBA00023015"/>
    </source>
</evidence>
<reference evidence="6" key="2">
    <citation type="submission" date="2007-04" db="EMBL/GenBank/DDBJ databases">
        <title>Complete genome sequence of the nitrogen-fixing bacterium Azorhizobium caulinodans ORS571.</title>
        <authorList>
            <person name="Lee K.B."/>
            <person name="Backer P.D."/>
            <person name="Aono T."/>
            <person name="Liu C.T."/>
            <person name="Suzuki S."/>
            <person name="Suzuki T."/>
            <person name="Kaneko T."/>
            <person name="Yamada M."/>
            <person name="Tabata S."/>
            <person name="Kupfer D.M."/>
            <person name="Najar F.Z."/>
            <person name="Wiley G.B."/>
            <person name="Roe B."/>
            <person name="Binnewies T."/>
            <person name="Ussery D."/>
            <person name="Vereecke D."/>
            <person name="Gevers D."/>
            <person name="Holsters M."/>
            <person name="Oyaizu H."/>
        </authorList>
    </citation>
    <scope>NUCLEOTIDE SEQUENCE [LARGE SCALE GENOMIC DNA]</scope>
    <source>
        <strain evidence="6">ATCC 43989 / DSM 5975 / JCM 20966 / LMG 6465 / NBRC 14845 / NCIMB 13405 / ORS 571</strain>
    </source>
</reference>
<reference evidence="5 6" key="5">
    <citation type="journal article" date="2010" name="Appl. Environ. Microbiol.">
        <title>phrR-like gene praR of Azorhizobium caulinodans ORS571 is essential for symbiosis with Sesbania rostrata and is involved in expression of reb genes.</title>
        <authorList>
            <person name="Akiba N."/>
            <person name="Aono T."/>
            <person name="Toyazaki H."/>
            <person name="Sato S."/>
            <person name="Oyaizu H."/>
        </authorList>
    </citation>
    <scope>NUCLEOTIDE SEQUENCE [LARGE SCALE GENOMIC DNA]</scope>
    <source>
        <strain evidence="6">ATCC 43989 / DSM 5975 / JCM 20966 / LMG 6465 / NBRC 14845 / NCIMB 13405 / ORS 571</strain>
    </source>
</reference>
<evidence type="ECO:0000256" key="3">
    <source>
        <dbReference type="SAM" id="MobiDB-lite"/>
    </source>
</evidence>
<dbReference type="PROSITE" id="PS01124">
    <property type="entry name" value="HTH_ARAC_FAMILY_2"/>
    <property type="match status" value="1"/>
</dbReference>
<evidence type="ECO:0000313" key="5">
    <source>
        <dbReference type="EMBL" id="BAF87386.1"/>
    </source>
</evidence>
<dbReference type="CDD" id="cd03137">
    <property type="entry name" value="GATase1_AraC_1"/>
    <property type="match status" value="1"/>
</dbReference>
<accession>A8I1K0</accession>
<dbReference type="Proteomes" id="UP000000270">
    <property type="component" value="Chromosome"/>
</dbReference>
<dbReference type="KEGG" id="azc:AZC_1388"/>
<proteinExistence type="predicted"/>
<protein>
    <submittedName>
        <fullName evidence="5">Transcriptional regulator</fullName>
    </submittedName>
</protein>
<dbReference type="GO" id="GO:0003700">
    <property type="term" value="F:DNA-binding transcription factor activity"/>
    <property type="evidence" value="ECO:0007669"/>
    <property type="project" value="InterPro"/>
</dbReference>
<keyword evidence="6" id="KW-1185">Reference proteome</keyword>
<dbReference type="InterPro" id="IPR002818">
    <property type="entry name" value="DJ-1/PfpI"/>
</dbReference>
<reference evidence="5 6" key="1">
    <citation type="journal article" date="2007" name="Appl. Environ. Microbiol.">
        <title>Rhizobial factors required for stem nodule maturation and maintenance in Sesbania rostrata-Azorhizobium caulinodans ORS571 symbiosis.</title>
        <authorList>
            <person name="Suzuki S."/>
            <person name="Aono T."/>
            <person name="Lee KB."/>
            <person name="Suzuki T."/>
            <person name="Liu CT."/>
            <person name="Miwa H."/>
            <person name="Wakao S."/>
            <person name="Iki T."/>
            <person name="Oyaizu H."/>
        </authorList>
    </citation>
    <scope>NUCLEOTIDE SEQUENCE [LARGE SCALE GENOMIC DNA]</scope>
    <source>
        <strain evidence="6">ATCC 43989 / DSM 5975 / JCM 20966 / LMG 6465 / NBRC 14845 / NCIMB 13405 / ORS 571</strain>
    </source>
</reference>
<dbReference type="RefSeq" id="WP_012169916.1">
    <property type="nucleotide sequence ID" value="NC_009937.1"/>
</dbReference>
<gene>
    <name evidence="5" type="ordered locus">AZC_1388</name>
</gene>
<dbReference type="SUPFAM" id="SSF46689">
    <property type="entry name" value="Homeodomain-like"/>
    <property type="match status" value="2"/>
</dbReference>
<feature type="domain" description="HTH araC/xylS-type" evidence="4">
    <location>
        <begin position="208"/>
        <end position="306"/>
    </location>
</feature>
<dbReference type="SUPFAM" id="SSF52317">
    <property type="entry name" value="Class I glutamine amidotransferase-like"/>
    <property type="match status" value="1"/>
</dbReference>
<dbReference type="InterPro" id="IPR029062">
    <property type="entry name" value="Class_I_gatase-like"/>
</dbReference>
<dbReference type="STRING" id="438753.AZC_1388"/>
<sequence>MRSVAFIMEDGFQVMGLAAISAFEFANLQLGEQAYSISIMSEKGGSILSTLGMKVETASLGSFPDTLMVLGELRPKPISPVLRDYIAAAGQNSRRVAGVCTGAFILAEAGLLDGRSATTHWAHSRALQSRFPTVRVDDDRIFIQDGHIWTSAGMSSAIDLALALIEDDYDATLARNIARRLVVYHRRPGGQSQFSAMLELEPRSDRVKRALIYAKENLRNPLTVEELAQAASLSPRQFTRVFREETGQSPAKAVERLRLEAAKVMLEEGRHPMDIVARDTGFADRDRMRRAFLRFFGHPPQTMRRVQRLGEADDATGDDGLAADMPGAPLVPERTT</sequence>